<dbReference type="EMBL" id="ADLO01000062">
    <property type="protein sequence ID" value="KGF55221.1"/>
    <property type="molecule type" value="Genomic_DNA"/>
</dbReference>
<accession>A0A096B891</accession>
<dbReference type="HOGENOM" id="CLU_1923964_0_0_9"/>
<name>A0A096B891_FLAPL</name>
<comment type="caution">
    <text evidence="1">The sequence shown here is derived from an EMBL/GenBank/DDBJ whole genome shotgun (WGS) entry which is preliminary data.</text>
</comment>
<evidence type="ECO:0000313" key="1">
    <source>
        <dbReference type="EMBL" id="KGF55221.1"/>
    </source>
</evidence>
<gene>
    <name evidence="1" type="ORF">HMPREF9460_02200</name>
</gene>
<sequence>MSYCAKIPEENQAAALLHYLGISRTRKGYWYIRWILEWGQQEEMDEARFYTWLVRRCKVPRLQMARDMYRAQRRVDTLRNYLEEAESVQAGVWALLCVLSRWLNRYEAELPEGVMGGMGWRLRGPEGLRAK</sequence>
<dbReference type="Proteomes" id="UP000029585">
    <property type="component" value="Unassembled WGS sequence"/>
</dbReference>
<protein>
    <submittedName>
        <fullName evidence="1">Uncharacterized protein</fullName>
    </submittedName>
</protein>
<dbReference type="RefSeq" id="WP_044941243.1">
    <property type="nucleotide sequence ID" value="NZ_KN174163.1"/>
</dbReference>
<reference evidence="1 2" key="1">
    <citation type="submission" date="2011-08" db="EMBL/GenBank/DDBJ databases">
        <title>The Genome Sequence of Clostridium orbiscindens 1_3_50AFAA.</title>
        <authorList>
            <consortium name="The Broad Institute Genome Sequencing Platform"/>
            <person name="Earl A."/>
            <person name="Ward D."/>
            <person name="Feldgarden M."/>
            <person name="Gevers D."/>
            <person name="Daigneault M."/>
            <person name="Strauss J."/>
            <person name="Allen-Vercoe E."/>
            <person name="Young S.K."/>
            <person name="Zeng Q."/>
            <person name="Gargeya S."/>
            <person name="Fitzgerald M."/>
            <person name="Haas B."/>
            <person name="Abouelleil A."/>
            <person name="Alvarado L."/>
            <person name="Arachchi H.M."/>
            <person name="Berlin A."/>
            <person name="Brown A."/>
            <person name="Chapman S.B."/>
            <person name="Chen Z."/>
            <person name="Dunbar C."/>
            <person name="Freedman E."/>
            <person name="Gearin G."/>
            <person name="Gellesch M."/>
            <person name="Goldberg J."/>
            <person name="Griggs A."/>
            <person name="Gujja S."/>
            <person name="Heiman D."/>
            <person name="Howarth C."/>
            <person name="Larson L."/>
            <person name="Lui A."/>
            <person name="MacDonald P.J.P."/>
            <person name="Montmayeur A."/>
            <person name="Murphy C."/>
            <person name="Neiman D."/>
            <person name="Pearson M."/>
            <person name="Priest M."/>
            <person name="Roberts A."/>
            <person name="Saif S."/>
            <person name="Shea T."/>
            <person name="Shenoy N."/>
            <person name="Sisk P."/>
            <person name="Stolte C."/>
            <person name="Sykes S."/>
            <person name="Wortman J."/>
            <person name="Nusbaum C."/>
            <person name="Birren B."/>
        </authorList>
    </citation>
    <scope>NUCLEOTIDE SEQUENCE [LARGE SCALE GENOMIC DNA]</scope>
    <source>
        <strain evidence="1 2">1_3_50AFAA</strain>
    </source>
</reference>
<organism evidence="1 2">
    <name type="scientific">Flavonifractor plautii 1_3_50AFAA</name>
    <dbReference type="NCBI Taxonomy" id="742738"/>
    <lineage>
        <taxon>Bacteria</taxon>
        <taxon>Bacillati</taxon>
        <taxon>Bacillota</taxon>
        <taxon>Clostridia</taxon>
        <taxon>Eubacteriales</taxon>
        <taxon>Oscillospiraceae</taxon>
        <taxon>Flavonifractor</taxon>
    </lineage>
</organism>
<evidence type="ECO:0000313" key="2">
    <source>
        <dbReference type="Proteomes" id="UP000029585"/>
    </source>
</evidence>
<keyword evidence="2" id="KW-1185">Reference proteome</keyword>
<dbReference type="AlphaFoldDB" id="A0A096B891"/>
<proteinExistence type="predicted"/>
<dbReference type="PATRIC" id="fig|742738.3.peg.2261"/>